<dbReference type="PANTHER" id="PTHR37531">
    <property type="entry name" value="HEME EXPORTER PROTEIN D"/>
    <property type="match status" value="1"/>
</dbReference>
<dbReference type="GO" id="GO:1903607">
    <property type="term" value="P:cytochrome c biosynthetic process"/>
    <property type="evidence" value="ECO:0007669"/>
    <property type="project" value="TreeGrafter"/>
</dbReference>
<feature type="transmembrane region" description="Helical" evidence="12">
    <location>
        <begin position="24"/>
        <end position="45"/>
    </location>
</feature>
<comment type="function">
    <text evidence="1 12">Required for the export of heme to the periplasm for the biogenesis of c-type cytochromes.</text>
</comment>
<evidence type="ECO:0000256" key="8">
    <source>
        <dbReference type="ARBA" id="ARBA00022692"/>
    </source>
</evidence>
<keyword evidence="5 12" id="KW-0813">Transport</keyword>
<evidence type="ECO:0000256" key="5">
    <source>
        <dbReference type="ARBA" id="ARBA00022448"/>
    </source>
</evidence>
<dbReference type="GO" id="GO:0015886">
    <property type="term" value="P:heme transport"/>
    <property type="evidence" value="ECO:0007669"/>
    <property type="project" value="InterPro"/>
</dbReference>
<keyword evidence="10 12" id="KW-1133">Transmembrane helix</keyword>
<dbReference type="Pfam" id="PF04995">
    <property type="entry name" value="CcmD"/>
    <property type="match status" value="1"/>
</dbReference>
<comment type="similarity">
    <text evidence="3 12">Belongs to the CcmD/CycX/HelD family.</text>
</comment>
<organism evidence="13 14">
    <name type="scientific">Microbulbifer thermotolerans</name>
    <dbReference type="NCBI Taxonomy" id="252514"/>
    <lineage>
        <taxon>Bacteria</taxon>
        <taxon>Pseudomonadati</taxon>
        <taxon>Pseudomonadota</taxon>
        <taxon>Gammaproteobacteria</taxon>
        <taxon>Cellvibrionales</taxon>
        <taxon>Microbulbiferaceae</taxon>
        <taxon>Microbulbifer</taxon>
    </lineage>
</organism>
<dbReference type="PANTHER" id="PTHR37531:SF1">
    <property type="entry name" value="HEME EXPORTER PROTEIN D"/>
    <property type="match status" value="1"/>
</dbReference>
<dbReference type="AlphaFoldDB" id="A0AB35HX07"/>
<dbReference type="EMBL" id="JAPHQB010000008">
    <property type="protein sequence ID" value="MCX2801446.1"/>
    <property type="molecule type" value="Genomic_DNA"/>
</dbReference>
<evidence type="ECO:0000313" key="13">
    <source>
        <dbReference type="EMBL" id="MCX2801446.1"/>
    </source>
</evidence>
<proteinExistence type="inferred from homology"/>
<gene>
    <name evidence="13" type="primary">ccmD</name>
    <name evidence="13" type="ORF">OQJ68_06545</name>
</gene>
<accession>A0AB35HX07</accession>
<keyword evidence="9 12" id="KW-0201">Cytochrome c-type biogenesis</keyword>
<evidence type="ECO:0000256" key="10">
    <source>
        <dbReference type="ARBA" id="ARBA00022989"/>
    </source>
</evidence>
<comment type="caution">
    <text evidence="13">The sequence shown here is derived from an EMBL/GenBank/DDBJ whole genome shotgun (WGS) entry which is preliminary data.</text>
</comment>
<evidence type="ECO:0000256" key="3">
    <source>
        <dbReference type="ARBA" id="ARBA00008741"/>
    </source>
</evidence>
<evidence type="ECO:0000256" key="6">
    <source>
        <dbReference type="ARBA" id="ARBA00022475"/>
    </source>
</evidence>
<dbReference type="GO" id="GO:0005886">
    <property type="term" value="C:plasma membrane"/>
    <property type="evidence" value="ECO:0007669"/>
    <property type="project" value="UniProtKB-SubCell"/>
</dbReference>
<name>A0AB35HX07_MICTH</name>
<keyword evidence="6 12" id="KW-1003">Cell membrane</keyword>
<dbReference type="InterPro" id="IPR052075">
    <property type="entry name" value="Heme_exporter_D"/>
</dbReference>
<evidence type="ECO:0000256" key="9">
    <source>
        <dbReference type="ARBA" id="ARBA00022748"/>
    </source>
</evidence>
<evidence type="ECO:0000256" key="11">
    <source>
        <dbReference type="ARBA" id="ARBA00023136"/>
    </source>
</evidence>
<evidence type="ECO:0000256" key="7">
    <source>
        <dbReference type="ARBA" id="ARBA00022519"/>
    </source>
</evidence>
<evidence type="ECO:0000256" key="2">
    <source>
        <dbReference type="ARBA" id="ARBA00004377"/>
    </source>
</evidence>
<evidence type="ECO:0000313" key="14">
    <source>
        <dbReference type="Proteomes" id="UP001209730"/>
    </source>
</evidence>
<sequence>MENSMEFQFATLADFLAMGGHGSYVWASYAVTIAALLALAIYPALRRRQLRRELLRQQRIELRRQVKRTEIAEPA</sequence>
<dbReference type="InterPro" id="IPR007078">
    <property type="entry name" value="Haem_export_protD_CcmD"/>
</dbReference>
<dbReference type="NCBIfam" id="TIGR03141">
    <property type="entry name" value="cytochro_ccmD"/>
    <property type="match status" value="1"/>
</dbReference>
<protein>
    <recommendedName>
        <fullName evidence="4 12">Heme exporter protein D</fullName>
    </recommendedName>
</protein>
<evidence type="ECO:0000256" key="4">
    <source>
        <dbReference type="ARBA" id="ARBA00016461"/>
    </source>
</evidence>
<reference evidence="13" key="1">
    <citation type="submission" date="2022-11" db="EMBL/GenBank/DDBJ databases">
        <title>Chitin-degrading and fungicidal potential of chitinolytic bacterial strains from marine environment of the Pacific Ocean regions.</title>
        <authorList>
            <person name="Pentekhina I."/>
            <person name="Nedashkovskaya O."/>
            <person name="Seitkalieva A."/>
            <person name="Podvolotskaya A."/>
            <person name="Tekutyeva L."/>
            <person name="Balabanova L."/>
        </authorList>
    </citation>
    <scope>NUCLEOTIDE SEQUENCE</scope>
    <source>
        <strain evidence="13">KMM 6838</strain>
    </source>
</reference>
<evidence type="ECO:0000256" key="12">
    <source>
        <dbReference type="RuleBase" id="RU363101"/>
    </source>
</evidence>
<keyword evidence="7 12" id="KW-0997">Cell inner membrane</keyword>
<keyword evidence="11 12" id="KW-0472">Membrane</keyword>
<evidence type="ECO:0000256" key="1">
    <source>
        <dbReference type="ARBA" id="ARBA00002442"/>
    </source>
</evidence>
<dbReference type="Proteomes" id="UP001209730">
    <property type="component" value="Unassembled WGS sequence"/>
</dbReference>
<keyword evidence="8 12" id="KW-0812">Transmembrane</keyword>
<comment type="subcellular location">
    <subcellularLocation>
        <location evidence="2 12">Cell inner membrane</location>
        <topology evidence="2 12">Single-pass membrane protein</topology>
    </subcellularLocation>
</comment>
<dbReference type="RefSeq" id="WP_266065923.1">
    <property type="nucleotide sequence ID" value="NZ_JAPHQB010000008.1"/>
</dbReference>
<dbReference type="GO" id="GO:0017004">
    <property type="term" value="P:cytochrome complex assembly"/>
    <property type="evidence" value="ECO:0007669"/>
    <property type="project" value="UniProtKB-KW"/>
</dbReference>